<dbReference type="InterPro" id="IPR050680">
    <property type="entry name" value="YpeA/RimI_acetyltransf"/>
</dbReference>
<evidence type="ECO:0000313" key="5">
    <source>
        <dbReference type="Proteomes" id="UP001321453"/>
    </source>
</evidence>
<keyword evidence="2 4" id="KW-0012">Acyltransferase</keyword>
<comment type="caution">
    <text evidence="4">The sequence shown here is derived from an EMBL/GenBank/DDBJ whole genome shotgun (WGS) entry which is preliminary data.</text>
</comment>
<sequence>MSTPTTVHVLDNPAWESLTGAHAQFAEGTERALRYRAAVSPILALSDADDPRAWDELAALVGPGSRVVLATSGSAPASWGRLGEFAGVQMVATDALQDAPDAEAVVLGAADVDDMLALVARNQPGPFEPETYRLGTYLGIRRDGALVAMAGERQHPPGYTEISAVCTDAAYRGQGLAARLVRAVAAGIRARGETPFLHASAENTNAIRLYEALGFELRRQVTFLALLAPER</sequence>
<dbReference type="PANTHER" id="PTHR43420">
    <property type="entry name" value="ACETYLTRANSFERASE"/>
    <property type="match status" value="1"/>
</dbReference>
<keyword evidence="1 4" id="KW-0808">Transferase</keyword>
<keyword evidence="5" id="KW-1185">Reference proteome</keyword>
<dbReference type="EC" id="2.3.1.-" evidence="4"/>
<evidence type="ECO:0000256" key="1">
    <source>
        <dbReference type="ARBA" id="ARBA00022679"/>
    </source>
</evidence>
<dbReference type="PROSITE" id="PS51186">
    <property type="entry name" value="GNAT"/>
    <property type="match status" value="1"/>
</dbReference>
<dbReference type="RefSeq" id="WP_289446600.1">
    <property type="nucleotide sequence ID" value="NZ_JAUCGR010000002.1"/>
</dbReference>
<evidence type="ECO:0000259" key="3">
    <source>
        <dbReference type="PROSITE" id="PS51186"/>
    </source>
</evidence>
<dbReference type="InterPro" id="IPR000182">
    <property type="entry name" value="GNAT_dom"/>
</dbReference>
<dbReference type="InterPro" id="IPR013653">
    <property type="entry name" value="GCN5-like_dom"/>
</dbReference>
<dbReference type="Pfam" id="PF08445">
    <property type="entry name" value="FR47"/>
    <property type="match status" value="1"/>
</dbReference>
<dbReference type="GO" id="GO:0016746">
    <property type="term" value="F:acyltransferase activity"/>
    <property type="evidence" value="ECO:0007669"/>
    <property type="project" value="UniProtKB-KW"/>
</dbReference>
<organism evidence="4 5">
    <name type="scientific">Cellulomonas edaphi</name>
    <dbReference type="NCBI Taxonomy" id="3053468"/>
    <lineage>
        <taxon>Bacteria</taxon>
        <taxon>Bacillati</taxon>
        <taxon>Actinomycetota</taxon>
        <taxon>Actinomycetes</taxon>
        <taxon>Micrococcales</taxon>
        <taxon>Cellulomonadaceae</taxon>
        <taxon>Cellulomonas</taxon>
    </lineage>
</organism>
<dbReference type="EMBL" id="JAUCGR010000002">
    <property type="protein sequence ID" value="MDM7831307.1"/>
    <property type="molecule type" value="Genomic_DNA"/>
</dbReference>
<dbReference type="Gene3D" id="3.40.630.30">
    <property type="match status" value="1"/>
</dbReference>
<evidence type="ECO:0000256" key="2">
    <source>
        <dbReference type="ARBA" id="ARBA00023315"/>
    </source>
</evidence>
<accession>A0ABT7S8F0</accession>
<dbReference type="Proteomes" id="UP001321453">
    <property type="component" value="Unassembled WGS sequence"/>
</dbReference>
<evidence type="ECO:0000313" key="4">
    <source>
        <dbReference type="EMBL" id="MDM7831307.1"/>
    </source>
</evidence>
<protein>
    <submittedName>
        <fullName evidence="4">GNAT family N-acetyltransferase</fullName>
        <ecNumber evidence="4">2.3.1.-</ecNumber>
    </submittedName>
</protein>
<dbReference type="InterPro" id="IPR016181">
    <property type="entry name" value="Acyl_CoA_acyltransferase"/>
</dbReference>
<reference evidence="4 5" key="1">
    <citation type="submission" date="2023-06" db="EMBL/GenBank/DDBJ databases">
        <title>Cellulomonas sp. MW9 Whole genome sequence.</title>
        <authorList>
            <person name="Park S."/>
        </authorList>
    </citation>
    <scope>NUCLEOTIDE SEQUENCE [LARGE SCALE GENOMIC DNA]</scope>
    <source>
        <strain evidence="4 5">MW9</strain>
    </source>
</reference>
<dbReference type="SUPFAM" id="SSF55729">
    <property type="entry name" value="Acyl-CoA N-acyltransferases (Nat)"/>
    <property type="match status" value="1"/>
</dbReference>
<name>A0ABT7S8F0_9CELL</name>
<proteinExistence type="predicted"/>
<feature type="domain" description="N-acetyltransferase" evidence="3">
    <location>
        <begin position="102"/>
        <end position="229"/>
    </location>
</feature>
<gene>
    <name evidence="4" type="ORF">QRT05_08185</name>
</gene>
<dbReference type="PANTHER" id="PTHR43420:SF3">
    <property type="entry name" value="N-ACETYLTRANSFERASE DOMAIN-CONTAINING PROTEIN"/>
    <property type="match status" value="1"/>
</dbReference>